<keyword evidence="1" id="KW-1133">Transmembrane helix</keyword>
<feature type="transmembrane region" description="Helical" evidence="1">
    <location>
        <begin position="90"/>
        <end position="111"/>
    </location>
</feature>
<gene>
    <name evidence="2" type="ORF">METZ01_LOCUS163970</name>
</gene>
<proteinExistence type="predicted"/>
<keyword evidence="1" id="KW-0472">Membrane</keyword>
<name>A0A382BBF1_9ZZZZ</name>
<protein>
    <submittedName>
        <fullName evidence="2">Uncharacterized protein</fullName>
    </submittedName>
</protein>
<keyword evidence="1" id="KW-0812">Transmembrane</keyword>
<evidence type="ECO:0000313" key="2">
    <source>
        <dbReference type="EMBL" id="SVB11116.1"/>
    </source>
</evidence>
<organism evidence="2">
    <name type="scientific">marine metagenome</name>
    <dbReference type="NCBI Taxonomy" id="408172"/>
    <lineage>
        <taxon>unclassified sequences</taxon>
        <taxon>metagenomes</taxon>
        <taxon>ecological metagenomes</taxon>
    </lineage>
</organism>
<reference evidence="2" key="1">
    <citation type="submission" date="2018-05" db="EMBL/GenBank/DDBJ databases">
        <authorList>
            <person name="Lanie J.A."/>
            <person name="Ng W.-L."/>
            <person name="Kazmierczak K.M."/>
            <person name="Andrzejewski T.M."/>
            <person name="Davidsen T.M."/>
            <person name="Wayne K.J."/>
            <person name="Tettelin H."/>
            <person name="Glass J.I."/>
            <person name="Rusch D."/>
            <person name="Podicherti R."/>
            <person name="Tsui H.-C.T."/>
            <person name="Winkler M.E."/>
        </authorList>
    </citation>
    <scope>NUCLEOTIDE SEQUENCE</scope>
</reference>
<evidence type="ECO:0000256" key="1">
    <source>
        <dbReference type="SAM" id="Phobius"/>
    </source>
</evidence>
<feature type="transmembrane region" description="Helical" evidence="1">
    <location>
        <begin position="12"/>
        <end position="31"/>
    </location>
</feature>
<dbReference type="AlphaFoldDB" id="A0A382BBF1"/>
<dbReference type="EMBL" id="UINC01029046">
    <property type="protein sequence ID" value="SVB11116.1"/>
    <property type="molecule type" value="Genomic_DNA"/>
</dbReference>
<accession>A0A382BBF1</accession>
<sequence length="112" mass="12837">MMSKTLEHFERRPYTVIVAIGIVFSVAYLMAMTLFPREHGRVIDGDGIQYYAYVRSIVFDADFNFFNDYQLLYGNDDGGVWTNTRTSTDYAINLMSIGPALLWLPAFLLAYV</sequence>
<feature type="non-terminal residue" evidence="2">
    <location>
        <position position="112"/>
    </location>
</feature>